<evidence type="ECO:0000313" key="12">
    <source>
        <dbReference type="EMBL" id="CAL1537802.1"/>
    </source>
</evidence>
<dbReference type="Pfam" id="PF24973">
    <property type="entry name" value="EGF_LMN_ATRN"/>
    <property type="match status" value="1"/>
</dbReference>
<feature type="domain" description="EGF-like" evidence="10">
    <location>
        <begin position="215"/>
        <end position="256"/>
    </location>
</feature>
<accession>A0AAV2HYK4</accession>
<keyword evidence="9" id="KW-0812">Transmembrane</keyword>
<dbReference type="PROSITE" id="PS01186">
    <property type="entry name" value="EGF_2"/>
    <property type="match status" value="1"/>
</dbReference>
<dbReference type="InterPro" id="IPR016201">
    <property type="entry name" value="PSI"/>
</dbReference>
<dbReference type="PANTHER" id="PTHR10574:SF444">
    <property type="entry name" value="BASEMENT MEMBRANE-SPECIFIC HEPARAN SULFATE PROTEOGLYCAN CORE PROTEIN"/>
    <property type="match status" value="1"/>
</dbReference>
<dbReference type="SMART" id="SM00423">
    <property type="entry name" value="PSI"/>
    <property type="match status" value="3"/>
</dbReference>
<evidence type="ECO:0000313" key="13">
    <source>
        <dbReference type="Proteomes" id="UP001497497"/>
    </source>
</evidence>
<dbReference type="CDD" id="cd00055">
    <property type="entry name" value="EGF_Lam"/>
    <property type="match status" value="2"/>
</dbReference>
<keyword evidence="13" id="KW-1185">Reference proteome</keyword>
<dbReference type="PROSITE" id="PS50026">
    <property type="entry name" value="EGF_3"/>
    <property type="match status" value="1"/>
</dbReference>
<keyword evidence="1" id="KW-0732">Signal</keyword>
<dbReference type="PROSITE" id="PS50027">
    <property type="entry name" value="EGF_LAM_2"/>
    <property type="match status" value="1"/>
</dbReference>
<dbReference type="GO" id="GO:0009888">
    <property type="term" value="P:tissue development"/>
    <property type="evidence" value="ECO:0007669"/>
    <property type="project" value="TreeGrafter"/>
</dbReference>
<evidence type="ECO:0000256" key="5">
    <source>
        <dbReference type="ARBA" id="ARBA00023292"/>
    </source>
</evidence>
<proteinExistence type="predicted"/>
<dbReference type="InterPro" id="IPR000152">
    <property type="entry name" value="EGF-type_Asp/Asn_hydroxyl_site"/>
</dbReference>
<keyword evidence="9" id="KW-0472">Membrane</keyword>
<feature type="domain" description="Laminin EGF-like" evidence="11">
    <location>
        <begin position="274"/>
        <end position="337"/>
    </location>
</feature>
<feature type="disulfide bond" evidence="7">
    <location>
        <begin position="309"/>
        <end position="318"/>
    </location>
</feature>
<dbReference type="InterPro" id="IPR000742">
    <property type="entry name" value="EGF"/>
</dbReference>
<dbReference type="Gene3D" id="2.10.25.10">
    <property type="entry name" value="Laminin"/>
    <property type="match status" value="3"/>
</dbReference>
<feature type="compositionally biased region" description="Basic residues" evidence="8">
    <location>
        <begin position="674"/>
        <end position="693"/>
    </location>
</feature>
<keyword evidence="2" id="KW-0677">Repeat</keyword>
<dbReference type="GO" id="GO:0005604">
    <property type="term" value="C:basement membrane"/>
    <property type="evidence" value="ECO:0007669"/>
    <property type="project" value="UniProtKB-ARBA"/>
</dbReference>
<evidence type="ECO:0000256" key="9">
    <source>
        <dbReference type="SAM" id="Phobius"/>
    </source>
</evidence>
<dbReference type="AlphaFoldDB" id="A0AAV2HYK4"/>
<protein>
    <submittedName>
        <fullName evidence="12">Uncharacterized protein</fullName>
    </submittedName>
</protein>
<keyword evidence="5 7" id="KW-0424">Laminin EGF-like domain</keyword>
<dbReference type="GO" id="GO:0009887">
    <property type="term" value="P:animal organ morphogenesis"/>
    <property type="evidence" value="ECO:0007669"/>
    <property type="project" value="TreeGrafter"/>
</dbReference>
<dbReference type="PROSITE" id="PS01248">
    <property type="entry name" value="EGF_LAM_1"/>
    <property type="match status" value="2"/>
</dbReference>
<keyword evidence="4" id="KW-0325">Glycoprotein</keyword>
<dbReference type="SMART" id="SM00181">
    <property type="entry name" value="EGF"/>
    <property type="match status" value="4"/>
</dbReference>
<dbReference type="SMART" id="SM00180">
    <property type="entry name" value="EGF_Lam"/>
    <property type="match status" value="3"/>
</dbReference>
<dbReference type="InterPro" id="IPR050440">
    <property type="entry name" value="Laminin/Netrin_ECM"/>
</dbReference>
<dbReference type="InterPro" id="IPR056863">
    <property type="entry name" value="LMN_ATRN_NET-like_EGF"/>
</dbReference>
<gene>
    <name evidence="12" type="ORF">GSLYS_00011704001</name>
</gene>
<feature type="disulfide bond" evidence="7">
    <location>
        <begin position="321"/>
        <end position="335"/>
    </location>
</feature>
<sequence length="1022" mass="115424">MENSCAASDCEKCAKLGNCFWSRHFQRSTEAGRYFTPQPMYNWNCVTSGLKPSATGKYYSAPPEQCPARCHTHRTCESCLKSHGSEGGSSECMWSEMLQECMAPAYLPLRCTLGECHFVRAGREYTCPTPCETYTKCADCIASPDCGWCAFGGMNGQGVCMPGGILGPTQGGACSEGNFSISLPFVSEIVEGKGKPEIPSSHIAHPIWSYDTCQPENECLNNHHTCNNITQNCYDTLKHFRCDCKEGYILIANKCEPVCHQSCVKGVCIKPDHCQCDFGYVGSNCSVECLCNKHSNCKSVAEPGKCLKCENNTRGDRCEECLPGFVGNPEEGGRCIPCREFCNNHTDKCMTKDDYNLSLVGNSAKSKSFYKNQAQCFDCQHNTTGEHCGSCISGHFRKMDEPKTKPCRECQCNGHGNVCNMDTGENCQCKNNTETMCEKDVECWEMQCANCKEYFLGTPTNGHQCYRQMNVDRDYCFDPDTQNNCNQFPKALQMGKTVFFVVQPKYLNVDIRITIDVTVGSADVFLSNKKDTYQVFNDEFYRMHTIFLDKTYASGRAGLARRSIMINSGEFDDEVIRRSLQLHESGSVLITDKVPDYLKLKTTDTEFYKLSQFESLKKAAAKPGDSSRKKDSKANSSNLYFDFSESTDKDDDDSSDKEDDEDEAEDAFDEDRKGGKKLNKRKLKHKKGRKTQKNFHESVRQKMSYIQDFKPDDIEKLFYVVSDKSSNLENESVLPQHYENVLNKWRNQTAAKKRQRRGTVVTDANKEGKSLAGLSGTKMGEIEAGELNTYITVGQQNSMLVVRDVRFRLVITLPRDQHDLRTSKFFIIVRSRGGSPDNTTYGNLYFRQDQPHIDLFVFFSVFFSCFFLFLAVCVMLWKMKQTFDARRSRQMREREMECMASRPFARILVLVEHDEPLYLPLHSGLIRRRSRLSRYRNQYYNNNEINTLSSLPPPRELRVIPIAIEPTEDGLASVGTVLFQLPGGSAAPSHLCLGSALTTRITPPVLTQKSANIRRRTSASSC</sequence>
<evidence type="ECO:0000256" key="8">
    <source>
        <dbReference type="SAM" id="MobiDB-lite"/>
    </source>
</evidence>
<organism evidence="12 13">
    <name type="scientific">Lymnaea stagnalis</name>
    <name type="common">Great pond snail</name>
    <name type="synonym">Helix stagnalis</name>
    <dbReference type="NCBI Taxonomy" id="6523"/>
    <lineage>
        <taxon>Eukaryota</taxon>
        <taxon>Metazoa</taxon>
        <taxon>Spiralia</taxon>
        <taxon>Lophotrochozoa</taxon>
        <taxon>Mollusca</taxon>
        <taxon>Gastropoda</taxon>
        <taxon>Heterobranchia</taxon>
        <taxon>Euthyneura</taxon>
        <taxon>Panpulmonata</taxon>
        <taxon>Hygrophila</taxon>
        <taxon>Lymnaeoidea</taxon>
        <taxon>Lymnaeidae</taxon>
        <taxon>Lymnaea</taxon>
    </lineage>
</organism>
<dbReference type="PROSITE" id="PS00010">
    <property type="entry name" value="ASX_HYDROXYL"/>
    <property type="match status" value="1"/>
</dbReference>
<dbReference type="FunFam" id="2.10.25.10:FF:000188">
    <property type="entry name" value="Laminin subunit gamma 2"/>
    <property type="match status" value="1"/>
</dbReference>
<evidence type="ECO:0000259" key="10">
    <source>
        <dbReference type="PROSITE" id="PS50026"/>
    </source>
</evidence>
<keyword evidence="3 7" id="KW-1015">Disulfide bond</keyword>
<evidence type="ECO:0000256" key="1">
    <source>
        <dbReference type="ARBA" id="ARBA00022729"/>
    </source>
</evidence>
<feature type="compositionally biased region" description="Acidic residues" evidence="8">
    <location>
        <begin position="648"/>
        <end position="669"/>
    </location>
</feature>
<evidence type="ECO:0000256" key="3">
    <source>
        <dbReference type="ARBA" id="ARBA00023157"/>
    </source>
</evidence>
<dbReference type="Proteomes" id="UP001497497">
    <property type="component" value="Unassembled WGS sequence"/>
</dbReference>
<evidence type="ECO:0000256" key="4">
    <source>
        <dbReference type="ARBA" id="ARBA00023180"/>
    </source>
</evidence>
<evidence type="ECO:0000256" key="6">
    <source>
        <dbReference type="PROSITE-ProRule" id="PRU00076"/>
    </source>
</evidence>
<keyword evidence="6" id="KW-0245">EGF-like domain</keyword>
<feature type="region of interest" description="Disordered" evidence="8">
    <location>
        <begin position="642"/>
        <end position="698"/>
    </location>
</feature>
<dbReference type="PANTHER" id="PTHR10574">
    <property type="entry name" value="NETRIN/LAMININ-RELATED"/>
    <property type="match status" value="1"/>
</dbReference>
<dbReference type="InterPro" id="IPR002049">
    <property type="entry name" value="LE_dom"/>
</dbReference>
<keyword evidence="9" id="KW-1133">Transmembrane helix</keyword>
<dbReference type="SUPFAM" id="SSF57184">
    <property type="entry name" value="Growth factor receptor domain"/>
    <property type="match status" value="1"/>
</dbReference>
<feature type="transmembrane region" description="Helical" evidence="9">
    <location>
        <begin position="855"/>
        <end position="877"/>
    </location>
</feature>
<comment type="caution">
    <text evidence="12">The sequence shown here is derived from an EMBL/GenBank/DDBJ whole genome shotgun (WGS) entry which is preliminary data.</text>
</comment>
<evidence type="ECO:0000259" key="11">
    <source>
        <dbReference type="PROSITE" id="PS50027"/>
    </source>
</evidence>
<evidence type="ECO:0000256" key="7">
    <source>
        <dbReference type="PROSITE-ProRule" id="PRU00460"/>
    </source>
</evidence>
<dbReference type="Pfam" id="PF00053">
    <property type="entry name" value="EGF_laminin"/>
    <property type="match status" value="1"/>
</dbReference>
<reference evidence="12 13" key="1">
    <citation type="submission" date="2024-04" db="EMBL/GenBank/DDBJ databases">
        <authorList>
            <consortium name="Genoscope - CEA"/>
            <person name="William W."/>
        </authorList>
    </citation>
    <scope>NUCLEOTIDE SEQUENCE [LARGE SCALE GENOMIC DNA]</scope>
</reference>
<dbReference type="InterPro" id="IPR009030">
    <property type="entry name" value="Growth_fac_rcpt_cys_sf"/>
</dbReference>
<dbReference type="EMBL" id="CAXITT010000276">
    <property type="protein sequence ID" value="CAL1537802.1"/>
    <property type="molecule type" value="Genomic_DNA"/>
</dbReference>
<name>A0AAV2HYK4_LYMST</name>
<comment type="caution">
    <text evidence="6">Lacks conserved residue(s) required for the propagation of feature annotation.</text>
</comment>
<evidence type="ECO:0000256" key="2">
    <source>
        <dbReference type="ARBA" id="ARBA00022737"/>
    </source>
</evidence>